<dbReference type="PROSITE" id="PS51745">
    <property type="entry name" value="PB1"/>
    <property type="match status" value="1"/>
</dbReference>
<evidence type="ECO:0000256" key="3">
    <source>
        <dbReference type="ARBA" id="ARBA00023163"/>
    </source>
</evidence>
<dbReference type="SUPFAM" id="SSF54277">
    <property type="entry name" value="CAD &amp; PB1 domains"/>
    <property type="match status" value="1"/>
</dbReference>
<evidence type="ECO:0000313" key="7">
    <source>
        <dbReference type="EMBL" id="KAG0504022.1"/>
    </source>
</evidence>
<gene>
    <name evidence="7" type="ORF">HPP92_004094</name>
</gene>
<dbReference type="OrthoDB" id="6270329at2759"/>
<organism evidence="7 8">
    <name type="scientific">Vanilla planifolia</name>
    <name type="common">Vanilla</name>
    <dbReference type="NCBI Taxonomy" id="51239"/>
    <lineage>
        <taxon>Eukaryota</taxon>
        <taxon>Viridiplantae</taxon>
        <taxon>Streptophyta</taxon>
        <taxon>Embryophyta</taxon>
        <taxon>Tracheophyta</taxon>
        <taxon>Spermatophyta</taxon>
        <taxon>Magnoliopsida</taxon>
        <taxon>Liliopsida</taxon>
        <taxon>Asparagales</taxon>
        <taxon>Orchidaceae</taxon>
        <taxon>Vanilloideae</taxon>
        <taxon>Vanilleae</taxon>
        <taxon>Vanilla</taxon>
    </lineage>
</organism>
<evidence type="ECO:0000256" key="2">
    <source>
        <dbReference type="ARBA" id="ARBA00023125"/>
    </source>
</evidence>
<dbReference type="InterPro" id="IPR045012">
    <property type="entry name" value="NLP"/>
</dbReference>
<comment type="caution">
    <text evidence="7">The sequence shown here is derived from an EMBL/GenBank/DDBJ whole genome shotgun (WGS) entry which is preliminary data.</text>
</comment>
<dbReference type="GO" id="GO:0003677">
    <property type="term" value="F:DNA binding"/>
    <property type="evidence" value="ECO:0007669"/>
    <property type="project" value="UniProtKB-KW"/>
</dbReference>
<accession>A0A835VM36</accession>
<dbReference type="AlphaFoldDB" id="A0A835VM36"/>
<sequence>MALDWGTGCSNLEDQFSLSGLLNLDVLNEPCSPSAAELLSSPSSMYFSPAFGSRDSFKISISSSRPRDLVLQAEDNSGVEDSYFREKLAAQALLESGFCQKFPNDGQFSMGKDPGQYSSSGTTDWNGKTAVLFKSVGAVPFSERMLRALSCLKDSLGGGVLAQVWVPVKHGETLVLSTWDQPFLLDQVLSGYREISREFTFSVKDTPGLFPGVPGRVFISGFPEWTSNVIYYNKFEYLRSDYAVSHKVQGSLAVPVFDPCKGSCCAVLEIVTMKEKLSFDVEMKNICQALQAVDLKAMKANARHLNLTANQRSAFSEILHVLRAVCHAHMLPLALTWFPIAYHIGDISCAMWKENALVRNGRKLCINESACYVNDSRMQGFLQACAEYYLEKGWGIAGQALLSNKPFFCPDVKAFDILEYPLAHHARKFGLQAAVAIRLRSTYTGDDDYILELFLPVNCKGSVEQQLLLNNLSSTMQRLCKSLRTVADFEVGEPYVNKIAEDIEENDAQLNENSIKSSLQLTRNNGIAADFPSGVPKIVSDGQMSGSMKEMEKRPSNLEKHISLDELQKYFAGSLKDAAKSIGVCPTTLKRICRQHGISRWPSRKIKKVNHSLKKIQTVIDSVKGVDGAFRYDPTTGCLVAAVTSDTNGTIDSDMVSRAMLISSQYEDGQFVKKLDSVNPTVSNPRMTILCKSNLQGGDDFEANMASTSSIGCCNKLKFSNGTLDSEQAESMHPGLQPLDSKHAPHITTTICVPDSSNTALLGLIDHKRHMESGIAGSIIEMDEEEAFKTDPNCAIEHSHHSFSSKTNSSASSCPSFNNGLECMELGNKTVVYAVKATYKTDTVRFKCLPSLGCQYLYDEIGKRFNLSHGTFRLKYLDDEADWVLLMTDSDLLECIEAVELSTSHIIKLQVIDVLVGSCESGSCLTDMQVARGMRAEI</sequence>
<dbReference type="GO" id="GO:0003700">
    <property type="term" value="F:DNA-binding transcription factor activity"/>
    <property type="evidence" value="ECO:0007669"/>
    <property type="project" value="InterPro"/>
</dbReference>
<dbReference type="Pfam" id="PF02042">
    <property type="entry name" value="RWP-RK"/>
    <property type="match status" value="1"/>
</dbReference>
<dbReference type="InterPro" id="IPR053793">
    <property type="entry name" value="PB1-like"/>
</dbReference>
<name>A0A835VM36_VANPL</name>
<dbReference type="EMBL" id="JADCNM010000001">
    <property type="protein sequence ID" value="KAG0504022.1"/>
    <property type="molecule type" value="Genomic_DNA"/>
</dbReference>
<dbReference type="Proteomes" id="UP000639772">
    <property type="component" value="Chromosome 1"/>
</dbReference>
<dbReference type="Pfam" id="PF22922">
    <property type="entry name" value="GAF_NLP"/>
    <property type="match status" value="1"/>
</dbReference>
<keyword evidence="2" id="KW-0238">DNA-binding</keyword>
<proteinExistence type="predicted"/>
<dbReference type="PROSITE" id="PS51519">
    <property type="entry name" value="RWP_RK"/>
    <property type="match status" value="1"/>
</dbReference>
<dbReference type="Pfam" id="PF00564">
    <property type="entry name" value="PB1"/>
    <property type="match status" value="1"/>
</dbReference>
<dbReference type="InterPro" id="IPR000270">
    <property type="entry name" value="PB1_dom"/>
</dbReference>
<evidence type="ECO:0000256" key="1">
    <source>
        <dbReference type="ARBA" id="ARBA00023015"/>
    </source>
</evidence>
<protein>
    <submittedName>
        <fullName evidence="7">Uncharacterized protein</fullName>
    </submittedName>
</protein>
<dbReference type="SMART" id="SM00666">
    <property type="entry name" value="PB1"/>
    <property type="match status" value="1"/>
</dbReference>
<evidence type="ECO:0000259" key="6">
    <source>
        <dbReference type="PROSITE" id="PS51745"/>
    </source>
</evidence>
<feature type="domain" description="PB1" evidence="6">
    <location>
        <begin position="832"/>
        <end position="914"/>
    </location>
</feature>
<evidence type="ECO:0000313" key="8">
    <source>
        <dbReference type="Proteomes" id="UP000639772"/>
    </source>
</evidence>
<dbReference type="InterPro" id="IPR003035">
    <property type="entry name" value="RWP-RK_dom"/>
</dbReference>
<feature type="domain" description="RWP-RK" evidence="5">
    <location>
        <begin position="545"/>
        <end position="629"/>
    </location>
</feature>
<keyword evidence="1" id="KW-0805">Transcription regulation</keyword>
<dbReference type="InterPro" id="IPR055081">
    <property type="entry name" value="NLP1-9_GAF"/>
</dbReference>
<evidence type="ECO:0000256" key="4">
    <source>
        <dbReference type="ARBA" id="ARBA00023242"/>
    </source>
</evidence>
<evidence type="ECO:0000259" key="5">
    <source>
        <dbReference type="PROSITE" id="PS51519"/>
    </source>
</evidence>
<dbReference type="Gene3D" id="3.10.20.90">
    <property type="entry name" value="Phosphatidylinositol 3-kinase Catalytic Subunit, Chain A, domain 1"/>
    <property type="match status" value="1"/>
</dbReference>
<keyword evidence="4" id="KW-0539">Nucleus</keyword>
<dbReference type="PANTHER" id="PTHR32002">
    <property type="entry name" value="PROTEIN NLP8"/>
    <property type="match status" value="1"/>
</dbReference>
<reference evidence="7 8" key="1">
    <citation type="journal article" date="2020" name="Nat. Food">
        <title>A phased Vanilla planifolia genome enables genetic improvement of flavour and production.</title>
        <authorList>
            <person name="Hasing T."/>
            <person name="Tang H."/>
            <person name="Brym M."/>
            <person name="Khazi F."/>
            <person name="Huang T."/>
            <person name="Chambers A.H."/>
        </authorList>
    </citation>
    <scope>NUCLEOTIDE SEQUENCE [LARGE SCALE GENOMIC DNA]</scope>
    <source>
        <tissue evidence="7">Leaf</tissue>
    </source>
</reference>
<keyword evidence="3" id="KW-0804">Transcription</keyword>
<dbReference type="PANTHER" id="PTHR32002:SF41">
    <property type="entry name" value="PROTEIN NLP8"/>
    <property type="match status" value="1"/>
</dbReference>